<accession>A0ABR4QB82</accession>
<gene>
    <name evidence="1" type="ORF">TcWFU_003691</name>
</gene>
<evidence type="ECO:0000313" key="2">
    <source>
        <dbReference type="Proteomes" id="UP001651158"/>
    </source>
</evidence>
<keyword evidence="2" id="KW-1185">Reference proteome</keyword>
<sequence length="130" mass="14469">MVFPRRESETSLGTSILMGWLAARYPEDAFVHRETGGSKFVELTAEQPVVKARRRNCASPSGARVFSPRYCSAPLGILLAVQPITLHQFIQRGYMLSENIDLVPQATSLFIISLTAVYCHSRLVSATLWL</sequence>
<evidence type="ECO:0000313" key="1">
    <source>
        <dbReference type="EMBL" id="KAL5106734.1"/>
    </source>
</evidence>
<reference evidence="1 2" key="1">
    <citation type="journal article" date="2022" name="Front. Cell. Infect. Microbiol.">
        <title>The Genomes of Two Strains of Taenia crassiceps the Animal Model for the Study of Human Cysticercosis.</title>
        <authorList>
            <person name="Bobes R.J."/>
            <person name="Estrada K."/>
            <person name="Rios-Valencia D.G."/>
            <person name="Calderon-Gallegos A."/>
            <person name="de la Torre P."/>
            <person name="Carrero J.C."/>
            <person name="Sanchez-Flores A."/>
            <person name="Laclette J.P."/>
        </authorList>
    </citation>
    <scope>NUCLEOTIDE SEQUENCE [LARGE SCALE GENOMIC DNA]</scope>
    <source>
        <strain evidence="1">WFUcys</strain>
    </source>
</reference>
<proteinExistence type="predicted"/>
<comment type="caution">
    <text evidence="1">The sequence shown here is derived from an EMBL/GenBank/DDBJ whole genome shotgun (WGS) entry which is preliminary data.</text>
</comment>
<protein>
    <submittedName>
        <fullName evidence="1">Uncharacterized protein</fullName>
    </submittedName>
</protein>
<name>A0ABR4QB82_9CEST</name>
<dbReference type="EMBL" id="JAKROA010000005">
    <property type="protein sequence ID" value="KAL5106734.1"/>
    <property type="molecule type" value="Genomic_DNA"/>
</dbReference>
<dbReference type="Proteomes" id="UP001651158">
    <property type="component" value="Unassembled WGS sequence"/>
</dbReference>
<organism evidence="1 2">
    <name type="scientific">Taenia crassiceps</name>
    <dbReference type="NCBI Taxonomy" id="6207"/>
    <lineage>
        <taxon>Eukaryota</taxon>
        <taxon>Metazoa</taxon>
        <taxon>Spiralia</taxon>
        <taxon>Lophotrochozoa</taxon>
        <taxon>Platyhelminthes</taxon>
        <taxon>Cestoda</taxon>
        <taxon>Eucestoda</taxon>
        <taxon>Cyclophyllidea</taxon>
        <taxon>Taeniidae</taxon>
        <taxon>Taenia</taxon>
    </lineage>
</organism>